<dbReference type="InterPro" id="IPR045379">
    <property type="entry name" value="Crinkler_N"/>
</dbReference>
<sequence length="112" mass="12955">MSFQIFCIVLGDAIKNSFPVDISEDMYVGSLKYLIKKKKENTFVNVDACELRLWGVNIPTEGEDPETKIYAENIKEQYQVSLIKNLAISQQFEESLKLSMWFAHLENSKKEN</sequence>
<evidence type="ECO:0000313" key="5">
    <source>
        <dbReference type="EMBL" id="CAG8523005.1"/>
    </source>
</evidence>
<evidence type="ECO:0000313" key="6">
    <source>
        <dbReference type="Proteomes" id="UP000789342"/>
    </source>
</evidence>
<feature type="domain" description="Crinkler effector protein N-terminal" evidence="4">
    <location>
        <begin position="4"/>
        <end position="95"/>
    </location>
</feature>
<evidence type="ECO:0000259" key="4">
    <source>
        <dbReference type="Pfam" id="PF20147"/>
    </source>
</evidence>
<comment type="subcellular location">
    <subcellularLocation>
        <location evidence="1">Host cell</location>
    </subcellularLocation>
    <subcellularLocation>
        <location evidence="2">Secreted</location>
    </subcellularLocation>
</comment>
<dbReference type="OrthoDB" id="2673191at2759"/>
<gene>
    <name evidence="5" type="ORF">AMORRO_LOCUS4299</name>
</gene>
<organism evidence="5 6">
    <name type="scientific">Acaulospora morrowiae</name>
    <dbReference type="NCBI Taxonomy" id="94023"/>
    <lineage>
        <taxon>Eukaryota</taxon>
        <taxon>Fungi</taxon>
        <taxon>Fungi incertae sedis</taxon>
        <taxon>Mucoromycota</taxon>
        <taxon>Glomeromycotina</taxon>
        <taxon>Glomeromycetes</taxon>
        <taxon>Diversisporales</taxon>
        <taxon>Acaulosporaceae</taxon>
        <taxon>Acaulospora</taxon>
    </lineage>
</organism>
<dbReference type="GO" id="GO:0043657">
    <property type="term" value="C:host cell"/>
    <property type="evidence" value="ECO:0007669"/>
    <property type="project" value="UniProtKB-SubCell"/>
</dbReference>
<comment type="caution">
    <text evidence="5">The sequence shown here is derived from an EMBL/GenBank/DDBJ whole genome shotgun (WGS) entry which is preliminary data.</text>
</comment>
<dbReference type="AlphaFoldDB" id="A0A9N9FBQ3"/>
<dbReference type="EMBL" id="CAJVPV010002297">
    <property type="protein sequence ID" value="CAG8523005.1"/>
    <property type="molecule type" value="Genomic_DNA"/>
</dbReference>
<evidence type="ECO:0000256" key="2">
    <source>
        <dbReference type="ARBA" id="ARBA00004613"/>
    </source>
</evidence>
<keyword evidence="6" id="KW-1185">Reference proteome</keyword>
<dbReference type="GO" id="GO:0005576">
    <property type="term" value="C:extracellular region"/>
    <property type="evidence" value="ECO:0007669"/>
    <property type="project" value="UniProtKB-SubCell"/>
</dbReference>
<keyword evidence="3" id="KW-0964">Secreted</keyword>
<dbReference type="Proteomes" id="UP000789342">
    <property type="component" value="Unassembled WGS sequence"/>
</dbReference>
<reference evidence="5" key="1">
    <citation type="submission" date="2021-06" db="EMBL/GenBank/DDBJ databases">
        <authorList>
            <person name="Kallberg Y."/>
            <person name="Tangrot J."/>
            <person name="Rosling A."/>
        </authorList>
    </citation>
    <scope>NUCLEOTIDE SEQUENCE</scope>
    <source>
        <strain evidence="5">CL551</strain>
    </source>
</reference>
<dbReference type="Pfam" id="PF20147">
    <property type="entry name" value="Crinkler"/>
    <property type="match status" value="1"/>
</dbReference>
<accession>A0A9N9FBQ3</accession>
<evidence type="ECO:0000256" key="3">
    <source>
        <dbReference type="ARBA" id="ARBA00022525"/>
    </source>
</evidence>
<protein>
    <submittedName>
        <fullName evidence="5">5641_t:CDS:1</fullName>
    </submittedName>
</protein>
<name>A0A9N9FBQ3_9GLOM</name>
<proteinExistence type="predicted"/>
<evidence type="ECO:0000256" key="1">
    <source>
        <dbReference type="ARBA" id="ARBA00004340"/>
    </source>
</evidence>